<dbReference type="RefSeq" id="XP_067918641.1">
    <property type="nucleotide sequence ID" value="XM_068069385.1"/>
</dbReference>
<evidence type="ECO:0000256" key="2">
    <source>
        <dbReference type="SAM" id="Phobius"/>
    </source>
</evidence>
<dbReference type="EMBL" id="MIGC01005481">
    <property type="protein sequence ID" value="PHJ16916.1"/>
    <property type="molecule type" value="Genomic_DNA"/>
</dbReference>
<keyword evidence="2 3" id="KW-0812">Transmembrane</keyword>
<name>A0A2C6KKM0_9APIC</name>
<comment type="caution">
    <text evidence="3">The sequence shown here is derived from an EMBL/GenBank/DDBJ whole genome shotgun (WGS) entry which is preliminary data.</text>
</comment>
<protein>
    <submittedName>
        <fullName evidence="3">Transmembrane protein</fullName>
    </submittedName>
</protein>
<dbReference type="GeneID" id="94432596"/>
<dbReference type="Proteomes" id="UP000221165">
    <property type="component" value="Unassembled WGS sequence"/>
</dbReference>
<proteinExistence type="predicted"/>
<dbReference type="AlphaFoldDB" id="A0A2C6KKM0"/>
<gene>
    <name evidence="3" type="ORF">CSUI_009269</name>
</gene>
<evidence type="ECO:0000313" key="4">
    <source>
        <dbReference type="Proteomes" id="UP000221165"/>
    </source>
</evidence>
<evidence type="ECO:0000256" key="1">
    <source>
        <dbReference type="SAM" id="MobiDB-lite"/>
    </source>
</evidence>
<dbReference type="OrthoDB" id="333051at2759"/>
<keyword evidence="2" id="KW-1133">Transmembrane helix</keyword>
<accession>A0A2C6KKM0</accession>
<keyword evidence="2" id="KW-0472">Membrane</keyword>
<sequence length="515" mass="56788">MAAGAGGTVRPVLPRSPELETDSTSLQGTDPVVDAVSPPSYLIVTTTAPGFSSRTGLKPTVADGLLRDVASKPVIHFPDISAIENKADVEARNARFGFFTFPSLEYIKVSERSQVAVSREGRCLRDLEAAPVRVNQVHEFAGRYLLTLTFSNSRPAFGPGGSVQKIPAELVTDASMDPSAWERKMEAFLVCVDERQSPKLWPQSNALSFPEFKHGQWRKKVKIADLIPTASVSKEDGFHSYTLLLKLSVTVPWRENGAVASSETEVDMEQVDESGFDMEIFEQEDDNLQVEEFLFEIELLVRQPYHMALAVGLMRGSVCILKKEEERITLHCPVFDSLRERVALYRGRSAELRTRGTRLSTASLVSAGAAALGVGAILWGLHQPRKLRKKLNNGVASLVEYQLKQPHNSAVGDVTRMASPSNMIQIWKSRERNRKAAYGGIAEGLGFWWSVVSLSGALAGGVTKMKTVDVDRDTNEKQKMYLNKRLGAAADRAFELFRRGLPAAWRLIFVVSGPP</sequence>
<feature type="transmembrane region" description="Helical" evidence="2">
    <location>
        <begin position="362"/>
        <end position="381"/>
    </location>
</feature>
<organism evidence="3 4">
    <name type="scientific">Cystoisospora suis</name>
    <dbReference type="NCBI Taxonomy" id="483139"/>
    <lineage>
        <taxon>Eukaryota</taxon>
        <taxon>Sar</taxon>
        <taxon>Alveolata</taxon>
        <taxon>Apicomplexa</taxon>
        <taxon>Conoidasida</taxon>
        <taxon>Coccidia</taxon>
        <taxon>Eucoccidiorida</taxon>
        <taxon>Eimeriorina</taxon>
        <taxon>Sarcocystidae</taxon>
        <taxon>Cystoisospora</taxon>
    </lineage>
</organism>
<reference evidence="3 4" key="1">
    <citation type="journal article" date="2017" name="Int. J. Parasitol.">
        <title>The genome of the protozoan parasite Cystoisospora suis and a reverse vaccinology approach to identify vaccine candidates.</title>
        <authorList>
            <person name="Palmieri N."/>
            <person name="Shrestha A."/>
            <person name="Ruttkowski B."/>
            <person name="Beck T."/>
            <person name="Vogl C."/>
            <person name="Tomley F."/>
            <person name="Blake D.P."/>
            <person name="Joachim A."/>
        </authorList>
    </citation>
    <scope>NUCLEOTIDE SEQUENCE [LARGE SCALE GENOMIC DNA]</scope>
    <source>
        <strain evidence="3 4">Wien I</strain>
    </source>
</reference>
<evidence type="ECO:0000313" key="3">
    <source>
        <dbReference type="EMBL" id="PHJ16916.1"/>
    </source>
</evidence>
<feature type="region of interest" description="Disordered" evidence="1">
    <location>
        <begin position="1"/>
        <end position="31"/>
    </location>
</feature>
<dbReference type="VEuPathDB" id="ToxoDB:CSUI_009269"/>
<keyword evidence="4" id="KW-1185">Reference proteome</keyword>